<evidence type="ECO:0000313" key="2">
    <source>
        <dbReference type="Proteomes" id="UP000001299"/>
    </source>
</evidence>
<dbReference type="KEGG" id="bpb:bpr_II184"/>
<keyword evidence="2" id="KW-1185">Reference proteome</keyword>
<evidence type="ECO:0000313" key="1">
    <source>
        <dbReference type="EMBL" id="ADL36122.1"/>
    </source>
</evidence>
<sequence length="133" mass="15432">MSENKTHGTKKRDEIINAFKAGDSLIRKHIRELMGYEEPYDEDIYYDPDLGKIDIEQNTGSWYENDNRIFLTIIKRGIADCHGGELMEISGVDGWNDFDDFTGNEDAQLYIDNLIDEEYARIESDVLDVLKEM</sequence>
<proteinExistence type="predicted"/>
<dbReference type="HOGENOM" id="CLU_1902811_0_0_9"/>
<accession>E0S3Z0</accession>
<dbReference type="AlphaFoldDB" id="E0S3Z0"/>
<gene>
    <name evidence="1" type="ordered locus">bpr_II184</name>
</gene>
<dbReference type="RefSeq" id="WP_013282771.1">
    <property type="nucleotide sequence ID" value="NC_014389.1"/>
</dbReference>
<dbReference type="EMBL" id="CP001812">
    <property type="protein sequence ID" value="ADL36122.1"/>
    <property type="molecule type" value="Genomic_DNA"/>
</dbReference>
<reference evidence="1 2" key="1">
    <citation type="journal article" date="2010" name="PLoS ONE">
        <title>The glycobiome of the rumen bacterium Butyrivibrio proteoclasticus B316(T) highlights adaptation to a polysaccharide-rich environment.</title>
        <authorList>
            <person name="Kelly W.J."/>
            <person name="Leahy S.C."/>
            <person name="Altermann E."/>
            <person name="Yeoman C.J."/>
            <person name="Dunne J.C."/>
            <person name="Kong Z."/>
            <person name="Pacheco D.M."/>
            <person name="Li D."/>
            <person name="Noel S.J."/>
            <person name="Moon C.D."/>
            <person name="Cookson A.L."/>
            <person name="Attwood G.T."/>
        </authorList>
    </citation>
    <scope>NUCLEOTIDE SEQUENCE [LARGE SCALE GENOMIC DNA]</scope>
    <source>
        <strain evidence="2">ATCC 51982 / DSM 14932 / B316</strain>
        <plasmid evidence="2">Plasmid pCY360</plasmid>
    </source>
</reference>
<protein>
    <submittedName>
        <fullName evidence="1">Uncharacterized protein</fullName>
    </submittedName>
</protein>
<keyword evidence="1" id="KW-0614">Plasmid</keyword>
<organism evidence="1 2">
    <name type="scientific">Butyrivibrio proteoclasticus (strain ATCC 51982 / DSM 14932 / B316)</name>
    <name type="common">Clostridium proteoclasticum</name>
    <dbReference type="NCBI Taxonomy" id="515622"/>
    <lineage>
        <taxon>Bacteria</taxon>
        <taxon>Bacillati</taxon>
        <taxon>Bacillota</taxon>
        <taxon>Clostridia</taxon>
        <taxon>Lachnospirales</taxon>
        <taxon>Lachnospiraceae</taxon>
        <taxon>Butyrivibrio</taxon>
    </lineage>
</organism>
<geneLocation type="plasmid" evidence="1 2">
    <name>pCY360</name>
</geneLocation>
<dbReference type="Proteomes" id="UP000001299">
    <property type="component" value="Plasmid pCY360"/>
</dbReference>
<name>E0S3Z0_BUTPB</name>